<dbReference type="PANTHER" id="PTHR19879:SF9">
    <property type="entry name" value="TRANSCRIPTION INITIATION FACTOR TFIID SUBUNIT 5"/>
    <property type="match status" value="1"/>
</dbReference>
<dbReference type="Pfam" id="PF20703">
    <property type="entry name" value="nSTAND1"/>
    <property type="match status" value="1"/>
</dbReference>
<proteinExistence type="predicted"/>
<dbReference type="InterPro" id="IPR015943">
    <property type="entry name" value="WD40/YVTN_repeat-like_dom_sf"/>
</dbReference>
<dbReference type="GO" id="GO:0006508">
    <property type="term" value="P:proteolysis"/>
    <property type="evidence" value="ECO:0007669"/>
    <property type="project" value="InterPro"/>
</dbReference>
<dbReference type="Proteomes" id="UP000615026">
    <property type="component" value="Unassembled WGS sequence"/>
</dbReference>
<dbReference type="CDD" id="cd00200">
    <property type="entry name" value="WD40"/>
    <property type="match status" value="2"/>
</dbReference>
<dbReference type="SUPFAM" id="SSF52540">
    <property type="entry name" value="P-loop containing nucleoside triphosphate hydrolases"/>
    <property type="match status" value="1"/>
</dbReference>
<dbReference type="SUPFAM" id="SSF52129">
    <property type="entry name" value="Caspase-like"/>
    <property type="match status" value="1"/>
</dbReference>
<keyword evidence="2" id="KW-0677">Repeat</keyword>
<name>A0A928ZXF8_LEPEC</name>
<dbReference type="PROSITE" id="PS00678">
    <property type="entry name" value="WD_REPEATS_1"/>
    <property type="match status" value="2"/>
</dbReference>
<evidence type="ECO:0000313" key="6">
    <source>
        <dbReference type="EMBL" id="MBE9069180.1"/>
    </source>
</evidence>
<dbReference type="SMART" id="SM00320">
    <property type="entry name" value="WD40"/>
    <property type="match status" value="12"/>
</dbReference>
<evidence type="ECO:0000259" key="4">
    <source>
        <dbReference type="Pfam" id="PF00656"/>
    </source>
</evidence>
<dbReference type="InterPro" id="IPR019775">
    <property type="entry name" value="WD40_repeat_CS"/>
</dbReference>
<gene>
    <name evidence="6" type="ORF">IQ260_21270</name>
</gene>
<feature type="repeat" description="WD" evidence="3">
    <location>
        <begin position="1688"/>
        <end position="1729"/>
    </location>
</feature>
<comment type="caution">
    <text evidence="6">The sequence shown here is derived from an EMBL/GenBank/DDBJ whole genome shotgun (WGS) entry which is preliminary data.</text>
</comment>
<feature type="domain" description="Peptidase C14 caspase" evidence="4">
    <location>
        <begin position="23"/>
        <end position="252"/>
    </location>
</feature>
<dbReference type="InterPro" id="IPR027417">
    <property type="entry name" value="P-loop_NTPase"/>
</dbReference>
<feature type="repeat" description="WD" evidence="3">
    <location>
        <begin position="1287"/>
        <end position="1328"/>
    </location>
</feature>
<dbReference type="PROSITE" id="PS50082">
    <property type="entry name" value="WD_REPEATS_2"/>
    <property type="match status" value="5"/>
</dbReference>
<sequence length="1798" mass="200632">MAPMSLKTSRASRILETGKAKLWAILIGIDNYVDDQLPDLAYSAADCQGVADALAVATQSFPRKTLIVHHDTANNLPTLSAVRANLDRIINDAAEQDTVLIYFSGHGSLTATDQQIFLCFQDTDRTNLRETGLSMQELLTILSHCAARHQLVWLDACHSGGLSLKGASRNNKVLLDTYQSDDLPLQGSRRDNSIILENPTVQLMDLLRQKAKKSQGFYALLSCGQAQQSWEFSELGHGVFSHYLIQGLLGAAADEKGVIEADKLYKYVYYQTLRYIDETNRKIRLNNQQKRGQGSSKLFSEYPWQTPKRIVEGVGELVLGLRSNNLAMGANRPALIIDGFADSTSSLDFGKQLQKVGGFDVTYCPQVAQVWSEIPQIIENQFQVNTLIGYSTSATGLLYLRGQILTEGTNTALLLRGQQSLAQSWLRRTLRRSHVLQQIVILDCPGANDLQDWISDLQVDDQHGQCLIAGSSPLSNPDAFIQILLETLSTEDPESAFSAASWVTKLQKKLSGTEIQFYSWLSHYRGVIEILPGARDSYAEKPNLDLGLCPYVGLNAFTEDDARFFFGRDHLTQQLIEGISHQAFLAVVGASGSGKSSVVQAGLMARLRQGHDIPNSENWQLYSCRPGNRPLTALAQCLVEPGTSREQQYQQQQQLEGILYQGAEGVVYWLRSQPQPVTVLVVDQFEELFTLAPLEDRKQFLALLFEILEQAADRFKLVITLRADFIASCLEYPQLTQALQRNRVLVPPVLQSTNYQQVIVNPAEAVGLEVEPELVDSLLQDLSQGLGDLPLLEFVLTQVWEQRQPGLLTLQTYQQQVGGLKGALERKAQSIYDGFDEQAQACVRWIFLSLTQLGDGTEDTRRRIGKQALMVSKYPVELVEKTLQVLVKEKLVVVSSDSLANREDSPEGSGEATMGIKGGQTLLESQIVESSYWNDIQTDLEELKAETTVEVAHEILIRHWSTLRWWLDENRDRLRAQRQLEDAAQQWIQNQAKPEYLLSGIRLEAAEDLYIHYTDELSAEAQQFFEACQEAREEARQQDKRKLRRTRITLGIVTALGLGTLALSGVAWRQSQRAIGSNIKALNTLAESQFSEHKSLESAISSVQAGRQLERLRPWVVGPQTYTDLRVQTIATLMQVIPQNYERNRWTDHAQEIHSARYSPDGQWIASASGKEVFLRKSDGTSPQTLFGSSDNQYITDIAFSPDSQKLAIATGSGGRVWFSNLMADDDNKLTWKISKEESHSLLVAHDVDGNIQVAFSPDGEYLATASDKDQVIKLWDAQTYNHVGIFEGHSTGVKALTFSHDGQQLASVDVDNVIRNWQVEDQKLVGTQGKSGLINDIVFSLDKNQLFFANGYSIYIWNLSENDIIEFEEFESWIEEIAISPNGAFLLSGGTDPSHIQITRVANKKILANLSNYASSPFSIDFFPEQSPSDLFQHGVIHQKINFLSAGDDETIRQWEALLLLEPDDSFVEFPSMFGYSPELNIYATGEEEGAVFLSEQNIHDAEVASMTMPSGHVSNISAIDFSPNSKLIASSNKDEAYTIQLWDVVKKEPRGSDISQQFQGHQERINSLDFNPSTTKLASGSKDLTIRLWNLDGQLLKILEGHQESVRVVKFSPDGQLIASGSSDGSIRLWNLEGECLEVLSAHTGDVTDIAFSPNGKWMVSASKDQTVNLWRIRGNTLDSEPLKTLTEHSGNVRDVEFTYDSQTIMSRDNEGTIMLWNLNSTSPIKTVTRDDPPSNLQFIFRDETGINFANPYPLMAALNDPSALANWLSKGCNQLSSFLFTLNETDERSQVCPRE</sequence>
<dbReference type="InterPro" id="IPR011047">
    <property type="entry name" value="Quinoprotein_ADH-like_sf"/>
</dbReference>
<dbReference type="SUPFAM" id="SSF50978">
    <property type="entry name" value="WD40 repeat-like"/>
    <property type="match status" value="1"/>
</dbReference>
<accession>A0A928ZXF8</accession>
<dbReference type="InterPro" id="IPR001680">
    <property type="entry name" value="WD40_rpt"/>
</dbReference>
<dbReference type="Pfam" id="PF00656">
    <property type="entry name" value="Peptidase_C14"/>
    <property type="match status" value="1"/>
</dbReference>
<keyword evidence="7" id="KW-1185">Reference proteome</keyword>
<evidence type="ECO:0000256" key="2">
    <source>
        <dbReference type="ARBA" id="ARBA00022737"/>
    </source>
</evidence>
<dbReference type="SUPFAM" id="SSF50998">
    <property type="entry name" value="Quinoprotein alcohol dehydrogenase-like"/>
    <property type="match status" value="1"/>
</dbReference>
<evidence type="ECO:0000313" key="7">
    <source>
        <dbReference type="Proteomes" id="UP000615026"/>
    </source>
</evidence>
<dbReference type="Gene3D" id="3.40.50.1460">
    <property type="match status" value="1"/>
</dbReference>
<dbReference type="Gene3D" id="2.130.10.10">
    <property type="entry name" value="YVTN repeat-like/Quinoprotein amine dehydrogenase"/>
    <property type="match status" value="4"/>
</dbReference>
<evidence type="ECO:0000256" key="1">
    <source>
        <dbReference type="ARBA" id="ARBA00022574"/>
    </source>
</evidence>
<keyword evidence="1 3" id="KW-0853">WD repeat</keyword>
<dbReference type="InterPro" id="IPR011600">
    <property type="entry name" value="Pept_C14_caspase"/>
</dbReference>
<dbReference type="RefSeq" id="WP_193995095.1">
    <property type="nucleotide sequence ID" value="NZ_JADEXP010000244.1"/>
</dbReference>
<evidence type="ECO:0000259" key="5">
    <source>
        <dbReference type="Pfam" id="PF20703"/>
    </source>
</evidence>
<protein>
    <submittedName>
        <fullName evidence="6">Caspase family protein</fullName>
    </submittedName>
</protein>
<dbReference type="GO" id="GO:0004197">
    <property type="term" value="F:cysteine-type endopeptidase activity"/>
    <property type="evidence" value="ECO:0007669"/>
    <property type="project" value="InterPro"/>
</dbReference>
<dbReference type="InterPro" id="IPR049052">
    <property type="entry name" value="nSTAND1"/>
</dbReference>
<feature type="repeat" description="WD" evidence="3">
    <location>
        <begin position="1642"/>
        <end position="1683"/>
    </location>
</feature>
<dbReference type="InterPro" id="IPR029030">
    <property type="entry name" value="Caspase-like_dom_sf"/>
</dbReference>
<dbReference type="EMBL" id="JADEXP010000244">
    <property type="protein sequence ID" value="MBE9069180.1"/>
    <property type="molecule type" value="Genomic_DNA"/>
</dbReference>
<dbReference type="InterPro" id="IPR036322">
    <property type="entry name" value="WD40_repeat_dom_sf"/>
</dbReference>
<feature type="domain" description="Novel STAND NTPase 1" evidence="5">
    <location>
        <begin position="550"/>
        <end position="994"/>
    </location>
</feature>
<feature type="repeat" description="WD" evidence="3">
    <location>
        <begin position="1560"/>
        <end position="1594"/>
    </location>
</feature>
<dbReference type="InterPro" id="IPR020472">
    <property type="entry name" value="WD40_PAC1"/>
</dbReference>
<organism evidence="6 7">
    <name type="scientific">Leptolyngbya cf. ectocarpi LEGE 11479</name>
    <dbReference type="NCBI Taxonomy" id="1828722"/>
    <lineage>
        <taxon>Bacteria</taxon>
        <taxon>Bacillati</taxon>
        <taxon>Cyanobacteriota</taxon>
        <taxon>Cyanophyceae</taxon>
        <taxon>Leptolyngbyales</taxon>
        <taxon>Leptolyngbyaceae</taxon>
        <taxon>Leptolyngbya group</taxon>
        <taxon>Leptolyngbya</taxon>
    </lineage>
</organism>
<evidence type="ECO:0000256" key="3">
    <source>
        <dbReference type="PROSITE-ProRule" id="PRU00221"/>
    </source>
</evidence>
<dbReference type="Pfam" id="PF00400">
    <property type="entry name" value="WD40"/>
    <property type="match status" value="9"/>
</dbReference>
<dbReference type="PRINTS" id="PR00320">
    <property type="entry name" value="GPROTEINBRPT"/>
</dbReference>
<dbReference type="PANTHER" id="PTHR19879">
    <property type="entry name" value="TRANSCRIPTION INITIATION FACTOR TFIID"/>
    <property type="match status" value="1"/>
</dbReference>
<reference evidence="6" key="1">
    <citation type="submission" date="2020-10" db="EMBL/GenBank/DDBJ databases">
        <authorList>
            <person name="Castelo-Branco R."/>
            <person name="Eusebio N."/>
            <person name="Adriana R."/>
            <person name="Vieira A."/>
            <person name="Brugerolle De Fraissinette N."/>
            <person name="Rezende De Castro R."/>
            <person name="Schneider M.P."/>
            <person name="Vasconcelos V."/>
            <person name="Leao P.N."/>
        </authorList>
    </citation>
    <scope>NUCLEOTIDE SEQUENCE</scope>
    <source>
        <strain evidence="6">LEGE 11479</strain>
    </source>
</reference>
<feature type="repeat" description="WD" evidence="3">
    <location>
        <begin position="1601"/>
        <end position="1635"/>
    </location>
</feature>
<dbReference type="PROSITE" id="PS50294">
    <property type="entry name" value="WD_REPEATS_REGION"/>
    <property type="match status" value="5"/>
</dbReference>